<reference evidence="2" key="1">
    <citation type="submission" date="2020-04" db="EMBL/GenBank/DDBJ databases">
        <authorList>
            <person name="Kittiwongwattana C."/>
        </authorList>
    </citation>
    <scope>NUCLEOTIDE SEQUENCE [LARGE SCALE GENOMIC DNA]</scope>
    <source>
        <strain evidence="2">1310</strain>
    </source>
</reference>
<dbReference type="Proteomes" id="UP000502421">
    <property type="component" value="Chromosome"/>
</dbReference>
<evidence type="ECO:0008006" key="3">
    <source>
        <dbReference type="Google" id="ProtNLM"/>
    </source>
</evidence>
<protein>
    <recommendedName>
        <fullName evidence="3">DUF1524 domain-containing protein</fullName>
    </recommendedName>
</protein>
<evidence type="ECO:0000313" key="2">
    <source>
        <dbReference type="Proteomes" id="UP000502421"/>
    </source>
</evidence>
<accession>A0AAE7DBC2</accession>
<dbReference type="AlphaFoldDB" id="A0AAE7DBC2"/>
<evidence type="ECO:0000313" key="1">
    <source>
        <dbReference type="EMBL" id="QJB35925.1"/>
    </source>
</evidence>
<organism evidence="1 2">
    <name type="scientific">Chitinophaga oryzae</name>
    <dbReference type="NCBI Taxonomy" id="2725414"/>
    <lineage>
        <taxon>Bacteria</taxon>
        <taxon>Pseudomonadati</taxon>
        <taxon>Bacteroidota</taxon>
        <taxon>Chitinophagia</taxon>
        <taxon>Chitinophagales</taxon>
        <taxon>Chitinophagaceae</taxon>
        <taxon>Chitinophaga</taxon>
    </lineage>
</organism>
<proteinExistence type="predicted"/>
<sequence>MLLLFNIQTILATENADIRFPFDRYKDEDWDIEHVRSKASKSVTVNHRHAWCADMLEYLTGVNGTYSDNGDRDGKKFSELQIQAISEMSHDENKKLAIKILELFSTDVISDDIFEKVYNEVSVLFGENIDPENIDSISNLALLDSATNRSYKNAMFPIKRKKIIENDMNGIFVPICTKNLFLKLYSMRMADLLYWTADDARNYLNAIKKTLHEYLT</sequence>
<dbReference type="KEGG" id="coy:HF329_33290"/>
<dbReference type="RefSeq" id="WP_168811435.1">
    <property type="nucleotide sequence ID" value="NZ_CP051205.1"/>
</dbReference>
<dbReference type="EMBL" id="CP051205">
    <property type="protein sequence ID" value="QJB35925.1"/>
    <property type="molecule type" value="Genomic_DNA"/>
</dbReference>
<name>A0AAE7DBC2_9BACT</name>
<gene>
    <name evidence="1" type="ORF">HF329_33290</name>
</gene>